<gene>
    <name evidence="2" type="ORF">Aple_097040</name>
</gene>
<feature type="transmembrane region" description="Helical" evidence="1">
    <location>
        <begin position="228"/>
        <end position="251"/>
    </location>
</feature>
<comment type="caution">
    <text evidence="2">The sequence shown here is derived from an EMBL/GenBank/DDBJ whole genome shotgun (WGS) entry which is preliminary data.</text>
</comment>
<dbReference type="RefSeq" id="WP_170322035.1">
    <property type="nucleotide sequence ID" value="NZ_BAAAHM010000046.1"/>
</dbReference>
<evidence type="ECO:0000313" key="2">
    <source>
        <dbReference type="EMBL" id="GES26805.1"/>
    </source>
</evidence>
<keyword evidence="3" id="KW-1185">Reference proteome</keyword>
<evidence type="ECO:0000313" key="3">
    <source>
        <dbReference type="Proteomes" id="UP000377595"/>
    </source>
</evidence>
<feature type="transmembrane region" description="Helical" evidence="1">
    <location>
        <begin position="69"/>
        <end position="87"/>
    </location>
</feature>
<organism evidence="2 3">
    <name type="scientific">Acrocarpospora pleiomorpha</name>
    <dbReference type="NCBI Taxonomy" id="90975"/>
    <lineage>
        <taxon>Bacteria</taxon>
        <taxon>Bacillati</taxon>
        <taxon>Actinomycetota</taxon>
        <taxon>Actinomycetes</taxon>
        <taxon>Streptosporangiales</taxon>
        <taxon>Streptosporangiaceae</taxon>
        <taxon>Acrocarpospora</taxon>
    </lineage>
</organism>
<keyword evidence="1" id="KW-0812">Transmembrane</keyword>
<keyword evidence="1" id="KW-0472">Membrane</keyword>
<protein>
    <submittedName>
        <fullName evidence="2">Uncharacterized protein</fullName>
    </submittedName>
</protein>
<feature type="transmembrane region" description="Helical" evidence="1">
    <location>
        <begin position="40"/>
        <end position="63"/>
    </location>
</feature>
<dbReference type="EMBL" id="BLAF01000098">
    <property type="protein sequence ID" value="GES26805.1"/>
    <property type="molecule type" value="Genomic_DNA"/>
</dbReference>
<accession>A0A5M3Y0E6</accession>
<dbReference type="Proteomes" id="UP000377595">
    <property type="component" value="Unassembled WGS sequence"/>
</dbReference>
<sequence>MVQGTTWGLVGSTFIASFVEFVEALTIVLAMGFTRSWRSAIAGTVAALLALTAFTFAAGYALSTWLPEAALQLVVGTLLLIFGLQWLRKATLRSSGLKALHDETEEFANQAAAARAAGSDRRFGIDTFAFVVSFKGVFLEGVEVVFVVITFGLSAGDMGGAVWGAVAAGALVLLLGAVLHRPLSMIPENTLKYGVGLLLAAFGTYWAVEGLGVLGAEHHSLEWPGGDLAILVLLAGWLLLSRLLVATLPMLRKEMAR</sequence>
<dbReference type="AlphaFoldDB" id="A0A5M3Y0E6"/>
<feature type="transmembrane region" description="Helical" evidence="1">
    <location>
        <begin position="160"/>
        <end position="179"/>
    </location>
</feature>
<feature type="transmembrane region" description="Helical" evidence="1">
    <location>
        <begin position="6"/>
        <end position="33"/>
    </location>
</feature>
<feature type="transmembrane region" description="Helical" evidence="1">
    <location>
        <begin position="128"/>
        <end position="154"/>
    </location>
</feature>
<keyword evidence="1" id="KW-1133">Transmembrane helix</keyword>
<reference evidence="2 3" key="1">
    <citation type="submission" date="2019-10" db="EMBL/GenBank/DDBJ databases">
        <title>Whole genome shotgun sequence of Acrocarpospora pleiomorpha NBRC 16267.</title>
        <authorList>
            <person name="Ichikawa N."/>
            <person name="Kimura A."/>
            <person name="Kitahashi Y."/>
            <person name="Komaki H."/>
            <person name="Oguchi A."/>
        </authorList>
    </citation>
    <scope>NUCLEOTIDE SEQUENCE [LARGE SCALE GENOMIC DNA]</scope>
    <source>
        <strain evidence="2 3">NBRC 16267</strain>
    </source>
</reference>
<name>A0A5M3Y0E6_9ACTN</name>
<evidence type="ECO:0000256" key="1">
    <source>
        <dbReference type="SAM" id="Phobius"/>
    </source>
</evidence>
<feature type="transmembrane region" description="Helical" evidence="1">
    <location>
        <begin position="191"/>
        <end position="208"/>
    </location>
</feature>
<proteinExistence type="predicted"/>